<protein>
    <submittedName>
        <fullName evidence="2">Uncharacterized protein</fullName>
    </submittedName>
</protein>
<evidence type="ECO:0000313" key="2">
    <source>
        <dbReference type="EMBL" id="EGH34948.1"/>
    </source>
</evidence>
<feature type="compositionally biased region" description="Low complexity" evidence="1">
    <location>
        <begin position="20"/>
        <end position="32"/>
    </location>
</feature>
<evidence type="ECO:0000256" key="1">
    <source>
        <dbReference type="SAM" id="MobiDB-lite"/>
    </source>
</evidence>
<feature type="non-terminal residue" evidence="2">
    <location>
        <position position="64"/>
    </location>
</feature>
<gene>
    <name evidence="2" type="ORF">PSYJA_40600</name>
</gene>
<feature type="non-terminal residue" evidence="2">
    <location>
        <position position="1"/>
    </location>
</feature>
<dbReference type="EMBL" id="AEAH01003070">
    <property type="protein sequence ID" value="EGH34948.1"/>
    <property type="molecule type" value="Genomic_DNA"/>
</dbReference>
<sequence length="64" mass="6843">KKNQPKNQIIKPSAPVYAGSRFSSSSNLLSPRASKRDSPNDGLAMLSGISLLRVPNALRLLALP</sequence>
<feature type="region of interest" description="Disordered" evidence="1">
    <location>
        <begin position="1"/>
        <end position="40"/>
    </location>
</feature>
<dbReference type="AlphaFoldDB" id="F3FXK6"/>
<reference evidence="2 3" key="1">
    <citation type="journal article" date="2011" name="PLoS Pathog.">
        <title>Dynamic evolution of pathogenicity revealed by sequencing and comparative genomics of 19 Pseudomonas syringae isolates.</title>
        <authorList>
            <person name="Baltrus D.A."/>
            <person name="Nishimura M.T."/>
            <person name="Romanchuk A."/>
            <person name="Chang J.H."/>
            <person name="Mukhtar M.S."/>
            <person name="Cherkis K."/>
            <person name="Roach J."/>
            <person name="Grant S.R."/>
            <person name="Jones C.D."/>
            <person name="Dangl J.L."/>
        </authorList>
    </citation>
    <scope>NUCLEOTIDE SEQUENCE [LARGE SCALE GENOMIC DNA]</scope>
    <source>
        <strain evidence="3">M301072PT</strain>
    </source>
</reference>
<name>F3FXK6_PSESX</name>
<accession>F3FXK6</accession>
<organism evidence="2 3">
    <name type="scientific">Pseudomonas syringae pv. japonica str. M301072</name>
    <dbReference type="NCBI Taxonomy" id="629262"/>
    <lineage>
        <taxon>Bacteria</taxon>
        <taxon>Pseudomonadati</taxon>
        <taxon>Pseudomonadota</taxon>
        <taxon>Gammaproteobacteria</taxon>
        <taxon>Pseudomonadales</taxon>
        <taxon>Pseudomonadaceae</taxon>
        <taxon>Pseudomonas</taxon>
        <taxon>Pseudomonas syringae</taxon>
    </lineage>
</organism>
<proteinExistence type="predicted"/>
<evidence type="ECO:0000313" key="3">
    <source>
        <dbReference type="Proteomes" id="UP000004471"/>
    </source>
</evidence>
<dbReference type="Proteomes" id="UP000004471">
    <property type="component" value="Unassembled WGS sequence"/>
</dbReference>
<comment type="caution">
    <text evidence="2">The sequence shown here is derived from an EMBL/GenBank/DDBJ whole genome shotgun (WGS) entry which is preliminary data.</text>
</comment>